<accession>A0ABS0Y0K7</accession>
<dbReference type="PROSITE" id="PS00330">
    <property type="entry name" value="HEMOLYSIN_CALCIUM"/>
    <property type="match status" value="2"/>
</dbReference>
<evidence type="ECO:0000259" key="10">
    <source>
        <dbReference type="Pfam" id="PF13229"/>
    </source>
</evidence>
<feature type="compositionally biased region" description="Polar residues" evidence="9">
    <location>
        <begin position="764"/>
        <end position="777"/>
    </location>
</feature>
<feature type="compositionally biased region" description="Basic and acidic residues" evidence="9">
    <location>
        <begin position="869"/>
        <end position="900"/>
    </location>
</feature>
<dbReference type="SMART" id="SM00710">
    <property type="entry name" value="PbH1"/>
    <property type="match status" value="7"/>
</dbReference>
<evidence type="ECO:0000256" key="2">
    <source>
        <dbReference type="ARBA" id="ARBA00004370"/>
    </source>
</evidence>
<dbReference type="Gene3D" id="2.150.10.10">
    <property type="entry name" value="Serralysin-like metalloprotease, C-terminal"/>
    <property type="match status" value="7"/>
</dbReference>
<comment type="caution">
    <text evidence="11">The sequence shown here is derived from an EMBL/GenBank/DDBJ whole genome shotgun (WGS) entry which is preliminary data.</text>
</comment>
<keyword evidence="5" id="KW-0800">Toxin</keyword>
<evidence type="ECO:0000256" key="6">
    <source>
        <dbReference type="ARBA" id="ARBA00022737"/>
    </source>
</evidence>
<evidence type="ECO:0000256" key="9">
    <source>
        <dbReference type="SAM" id="MobiDB-lite"/>
    </source>
</evidence>
<dbReference type="RefSeq" id="WP_199048954.1">
    <property type="nucleotide sequence ID" value="NZ_JAELXT010000008.1"/>
</dbReference>
<dbReference type="Proteomes" id="UP000620670">
    <property type="component" value="Unassembled WGS sequence"/>
</dbReference>
<evidence type="ECO:0000313" key="11">
    <source>
        <dbReference type="EMBL" id="MBJ6125833.1"/>
    </source>
</evidence>
<dbReference type="InterPro" id="IPR006626">
    <property type="entry name" value="PbH1"/>
</dbReference>
<keyword evidence="4" id="KW-0964">Secreted</keyword>
<keyword evidence="7" id="KW-0843">Virulence</keyword>
<dbReference type="Pfam" id="PF00353">
    <property type="entry name" value="HemolysinCabind"/>
    <property type="match status" value="7"/>
</dbReference>
<dbReference type="InterPro" id="IPR050557">
    <property type="entry name" value="RTX_toxin/Mannuronan_C5-epim"/>
</dbReference>
<organism evidence="11 12">
    <name type="scientific">Microvirga splendida</name>
    <dbReference type="NCBI Taxonomy" id="2795727"/>
    <lineage>
        <taxon>Bacteria</taxon>
        <taxon>Pseudomonadati</taxon>
        <taxon>Pseudomonadota</taxon>
        <taxon>Alphaproteobacteria</taxon>
        <taxon>Hyphomicrobiales</taxon>
        <taxon>Methylobacteriaceae</taxon>
        <taxon>Microvirga</taxon>
    </lineage>
</organism>
<comment type="subcellular location">
    <subcellularLocation>
        <location evidence="2">Membrane</location>
    </subcellularLocation>
    <subcellularLocation>
        <location evidence="3">Secreted</location>
    </subcellularLocation>
</comment>
<dbReference type="EMBL" id="JAELXT010000008">
    <property type="protein sequence ID" value="MBJ6125833.1"/>
    <property type="molecule type" value="Genomic_DNA"/>
</dbReference>
<comment type="function">
    <text evidence="1">Converts beta-D-mannuronic acid (M) to alpha-L-guluronic acid (G), producing a polymer with gel-forming capacity, required for the formation of the cyst coat.</text>
</comment>
<dbReference type="Gene3D" id="2.160.20.10">
    <property type="entry name" value="Single-stranded right-handed beta-helix, Pectin lyase-like"/>
    <property type="match status" value="1"/>
</dbReference>
<dbReference type="PANTHER" id="PTHR38340:SF1">
    <property type="entry name" value="S-LAYER PROTEIN"/>
    <property type="match status" value="1"/>
</dbReference>
<evidence type="ECO:0000256" key="5">
    <source>
        <dbReference type="ARBA" id="ARBA00022656"/>
    </source>
</evidence>
<dbReference type="PANTHER" id="PTHR38340">
    <property type="entry name" value="S-LAYER PROTEIN"/>
    <property type="match status" value="1"/>
</dbReference>
<evidence type="ECO:0000256" key="3">
    <source>
        <dbReference type="ARBA" id="ARBA00004613"/>
    </source>
</evidence>
<dbReference type="SUPFAM" id="SSF51120">
    <property type="entry name" value="beta-Roll"/>
    <property type="match status" value="4"/>
</dbReference>
<feature type="domain" description="Right handed beta helix" evidence="10">
    <location>
        <begin position="99"/>
        <end position="246"/>
    </location>
</feature>
<dbReference type="InterPro" id="IPR039448">
    <property type="entry name" value="Beta_helix"/>
</dbReference>
<dbReference type="InterPro" id="IPR001343">
    <property type="entry name" value="Hemolysn_Ca-bd"/>
</dbReference>
<dbReference type="Pfam" id="PF13229">
    <property type="entry name" value="Beta_helix"/>
    <property type="match status" value="1"/>
</dbReference>
<dbReference type="InterPro" id="IPR012334">
    <property type="entry name" value="Pectin_lyas_fold"/>
</dbReference>
<evidence type="ECO:0000313" key="12">
    <source>
        <dbReference type="Proteomes" id="UP000620670"/>
    </source>
</evidence>
<proteinExistence type="predicted"/>
<dbReference type="PRINTS" id="PR01488">
    <property type="entry name" value="RTXTOXINA"/>
</dbReference>
<evidence type="ECO:0000256" key="7">
    <source>
        <dbReference type="ARBA" id="ARBA00023026"/>
    </source>
</evidence>
<keyword evidence="8" id="KW-0472">Membrane</keyword>
<gene>
    <name evidence="11" type="ORF">JAO75_10495</name>
</gene>
<feature type="region of interest" description="Disordered" evidence="9">
    <location>
        <begin position="740"/>
        <end position="916"/>
    </location>
</feature>
<feature type="compositionally biased region" description="Pro residues" evidence="9">
    <location>
        <begin position="745"/>
        <end position="755"/>
    </location>
</feature>
<protein>
    <recommendedName>
        <fullName evidence="10">Right handed beta helix domain-containing protein</fullName>
    </recommendedName>
</protein>
<name>A0ABS0Y0K7_9HYPH</name>
<evidence type="ECO:0000256" key="8">
    <source>
        <dbReference type="ARBA" id="ARBA00023136"/>
    </source>
</evidence>
<sequence>MPTIFLDNPSSDPAENVARIQKAIADANKQYMDNPDGGQVTVQLGAGTWVVTGDRTNPSKGAIELLSGVALTGSGNRDTVVKLEDNFDARMNGIVRTALENVDNVTISNLVIDGNRANNIGHQAAFICGTKEESGKVQTNITLDNVEARNCTAYGINPHEITYDLTVKNCIAYGNGLDGFVADGVVRGVYENNLSYSNDRHGFNIQNASSDLILKDNVAHHNGLGATGGAGIVIQRGNLQRGDEPEIVHVTNVQIIGGEYYANTREGILVKLSDNVTISGVEVYGNMRQGVRIEGSANTILKDSLISKNSQEIPGEYDEVQIRLREDYPDGNPDNNPATNPIKNYYSVGTKILNNIINPEDARYAIREEPTNTAGGPTGTVVEGNTTGGIATDGNDTLTGSGGVDTMAGGKGDDTYIVNKDGDTIIENANEGIDLVLASAKHTLAANVENLTLTGTASINGYGNELDNVLIGNAGNNNLESFGGADTLYGGDGLDTLQGGDGNDVYIVHDAGDLIVEKANGGLGGYDHVFAGVSYTLTSQVEELTLVGTANLTATGNSGTNTLNGNAGHNVLNGAEGADRMKGGLGNDSYYVDHTQDIVIEADGEGIDTILSSISIPISSPLAANVENLWLLDPANPGDPLTKWAKDGAGNQLNNLIIGNSTDNKLYGYGGNDTLLGGAGNDTLDGGEGNDVVQLSGNRASYAISGTLANRTIAGGPEGTDTLLNIEVLQFKDGSLVGDTWVPNPVAPPPPPPPGNTGNPVVSRNGTSGSNTLNGSDNVDDRMKGLGGNDTIKGRGGNDSLWGGSGNDKVYGDAGDDYVSGSSGNDRVYGGSGNDRVYGSSGNDRVYGSSGDDYVNGGSGNDRVYGGSGDDRAYGGSGDDRVYGDSGDDRVYGDSGDDRVYGGSGNDTVNGGSGNDRLYGGSGSDAFVFNTKLGSASSDRKVNFDKVVDFNVKYDSFLLDNRVFDELGSGTFSNPKQLEKEFFTSSGKARERDDYLIYNKKTGVLSYDVDGSGSKEAVEFAQLSKNLKLTYKDFFII</sequence>
<dbReference type="SUPFAM" id="SSF51126">
    <property type="entry name" value="Pectin lyase-like"/>
    <property type="match status" value="1"/>
</dbReference>
<reference evidence="12" key="1">
    <citation type="submission" date="2020-12" db="EMBL/GenBank/DDBJ databases">
        <title>Hymenobacter sp.</title>
        <authorList>
            <person name="Kim M.K."/>
        </authorList>
    </citation>
    <scope>NUCLEOTIDE SEQUENCE [LARGE SCALE GENOMIC DNA]</scope>
    <source>
        <strain evidence="12">BT325</strain>
    </source>
</reference>
<evidence type="ECO:0000256" key="1">
    <source>
        <dbReference type="ARBA" id="ARBA00002822"/>
    </source>
</evidence>
<keyword evidence="6" id="KW-0677">Repeat</keyword>
<dbReference type="InterPro" id="IPR011049">
    <property type="entry name" value="Serralysin-like_metalloprot_C"/>
</dbReference>
<keyword evidence="12" id="KW-1185">Reference proteome</keyword>
<dbReference type="InterPro" id="IPR011050">
    <property type="entry name" value="Pectin_lyase_fold/virulence"/>
</dbReference>
<evidence type="ECO:0000256" key="4">
    <source>
        <dbReference type="ARBA" id="ARBA00022525"/>
    </source>
</evidence>
<dbReference type="InterPro" id="IPR003995">
    <property type="entry name" value="RTX_toxin_determinant-A"/>
</dbReference>
<dbReference type="InterPro" id="IPR018511">
    <property type="entry name" value="Hemolysin-typ_Ca-bd_CS"/>
</dbReference>
<dbReference type="PRINTS" id="PR00313">
    <property type="entry name" value="CABNDNGRPT"/>
</dbReference>